<dbReference type="GO" id="GO:0005886">
    <property type="term" value="C:plasma membrane"/>
    <property type="evidence" value="ECO:0007669"/>
    <property type="project" value="UniProtKB-SubCell"/>
</dbReference>
<evidence type="ECO:0000256" key="4">
    <source>
        <dbReference type="ARBA" id="ARBA00022679"/>
    </source>
</evidence>
<keyword evidence="5 8" id="KW-0812">Transmembrane</keyword>
<dbReference type="GO" id="GO:0016763">
    <property type="term" value="F:pentosyltransferase activity"/>
    <property type="evidence" value="ECO:0007669"/>
    <property type="project" value="TreeGrafter"/>
</dbReference>
<dbReference type="PANTHER" id="PTHR33908:SF11">
    <property type="entry name" value="MEMBRANE PROTEIN"/>
    <property type="match status" value="1"/>
</dbReference>
<organism evidence="9 10">
    <name type="scientific">Candidatus Roizmanbacteria bacterium CG_4_9_14_3_um_filter_33_18</name>
    <dbReference type="NCBI Taxonomy" id="1974841"/>
    <lineage>
        <taxon>Bacteria</taxon>
        <taxon>Candidatus Roizmaniibacteriota</taxon>
    </lineage>
</organism>
<dbReference type="InterPro" id="IPR050297">
    <property type="entry name" value="LipidA_mod_glycosyltrf_83"/>
</dbReference>
<feature type="transmembrane region" description="Helical" evidence="8">
    <location>
        <begin position="154"/>
        <end position="187"/>
    </location>
</feature>
<keyword evidence="3" id="KW-0328">Glycosyltransferase</keyword>
<evidence type="ECO:0000256" key="8">
    <source>
        <dbReference type="SAM" id="Phobius"/>
    </source>
</evidence>
<evidence type="ECO:0000256" key="5">
    <source>
        <dbReference type="ARBA" id="ARBA00022692"/>
    </source>
</evidence>
<feature type="transmembrane region" description="Helical" evidence="8">
    <location>
        <begin position="301"/>
        <end position="318"/>
    </location>
</feature>
<evidence type="ECO:0000256" key="3">
    <source>
        <dbReference type="ARBA" id="ARBA00022676"/>
    </source>
</evidence>
<dbReference type="PANTHER" id="PTHR33908">
    <property type="entry name" value="MANNOSYLTRANSFERASE YKCB-RELATED"/>
    <property type="match status" value="1"/>
</dbReference>
<feature type="transmembrane region" description="Helical" evidence="8">
    <location>
        <begin position="276"/>
        <end position="295"/>
    </location>
</feature>
<gene>
    <name evidence="9" type="ORF">CO165_01035</name>
</gene>
<proteinExistence type="predicted"/>
<feature type="transmembrane region" description="Helical" evidence="8">
    <location>
        <begin position="106"/>
        <end position="123"/>
    </location>
</feature>
<comment type="subcellular location">
    <subcellularLocation>
        <location evidence="1">Cell membrane</location>
        <topology evidence="1">Multi-pass membrane protein</topology>
    </subcellularLocation>
</comment>
<keyword evidence="2" id="KW-1003">Cell membrane</keyword>
<keyword evidence="6 8" id="KW-1133">Transmembrane helix</keyword>
<feature type="transmembrane region" description="Helical" evidence="8">
    <location>
        <begin position="199"/>
        <end position="222"/>
    </location>
</feature>
<reference evidence="10" key="1">
    <citation type="submission" date="2017-09" db="EMBL/GenBank/DDBJ databases">
        <title>Depth-based differentiation of microbial function through sediment-hosted aquifers and enrichment of novel symbionts in the deep terrestrial subsurface.</title>
        <authorList>
            <person name="Probst A.J."/>
            <person name="Ladd B."/>
            <person name="Jarett J.K."/>
            <person name="Geller-Mcgrath D.E."/>
            <person name="Sieber C.M.K."/>
            <person name="Emerson J.B."/>
            <person name="Anantharaman K."/>
            <person name="Thomas B.C."/>
            <person name="Malmstrom R."/>
            <person name="Stieglmeier M."/>
            <person name="Klingl A."/>
            <person name="Woyke T."/>
            <person name="Ryan C.M."/>
            <person name="Banfield J.F."/>
        </authorList>
    </citation>
    <scope>NUCLEOTIDE SEQUENCE [LARGE SCALE GENOMIC DNA]</scope>
</reference>
<name>A0A2M7XYW6_9BACT</name>
<keyword evidence="4" id="KW-0808">Transferase</keyword>
<evidence type="ECO:0000256" key="6">
    <source>
        <dbReference type="ARBA" id="ARBA00022989"/>
    </source>
</evidence>
<feature type="transmembrane region" description="Helical" evidence="8">
    <location>
        <begin position="80"/>
        <end position="100"/>
    </location>
</feature>
<keyword evidence="7 8" id="KW-0472">Membrane</keyword>
<evidence type="ECO:0000313" key="10">
    <source>
        <dbReference type="Proteomes" id="UP000229647"/>
    </source>
</evidence>
<feature type="transmembrane region" description="Helical" evidence="8">
    <location>
        <begin position="330"/>
        <end position="348"/>
    </location>
</feature>
<feature type="transmembrane region" description="Helical" evidence="8">
    <location>
        <begin position="7"/>
        <end position="25"/>
    </location>
</feature>
<dbReference type="AlphaFoldDB" id="A0A2M7XYW6"/>
<evidence type="ECO:0000256" key="1">
    <source>
        <dbReference type="ARBA" id="ARBA00004651"/>
    </source>
</evidence>
<dbReference type="EMBL" id="PFWL01000045">
    <property type="protein sequence ID" value="PJA55918.1"/>
    <property type="molecule type" value="Genomic_DNA"/>
</dbReference>
<evidence type="ECO:0000256" key="7">
    <source>
        <dbReference type="ARBA" id="ARBA00023136"/>
    </source>
</evidence>
<accession>A0A2M7XYW6</accession>
<protein>
    <recommendedName>
        <fullName evidence="11">Glycosyltransferase RgtA/B/C/D-like domain-containing protein</fullName>
    </recommendedName>
</protein>
<evidence type="ECO:0000313" key="9">
    <source>
        <dbReference type="EMBL" id="PJA55918.1"/>
    </source>
</evidence>
<sequence length="463" mass="53632">MKSKGFIILTAIFLLIIFFTQFKLVNRPVTDNDEGIYLTSFLLVNRGNTPYKKTYFSQPPGFLLSIYPGFVLLGKTLPAARLTISFWSIIGFLTIIWIGFEFKNKWTGLLVISLLILTPTYFNQSLTFQSDILITTFSLISLATVIRFRNILHLPWFIISVFFLNLAFWAKFDVTFFPSFLLFIFLLLKEKKISIKYLINLILIFSVISLGFFVLLIAPFGIKEVFSNSILLRFQAAASSSSSFFLFDYLKKDFVLSMIILISLFFSFIKNKDIRYPTNIIYLWSIFVLIIFFFYKPLFPHHLVILTVPIVLLFSLLIDSYFSNKKIFRSLVFIILMISLGNRIYITIKTSSNLINDQQQKAVEIINKYTNINDIVVSDEEILNGLSGRLPPPELSDISQVRIRSNNLTPVNFKKIINTYKPKLIIPWNGRLESIKKFKENLADYKILTSFSNSKNIYIRIVP</sequence>
<evidence type="ECO:0008006" key="11">
    <source>
        <dbReference type="Google" id="ProtNLM"/>
    </source>
</evidence>
<dbReference type="GO" id="GO:0009103">
    <property type="term" value="P:lipopolysaccharide biosynthetic process"/>
    <property type="evidence" value="ECO:0007669"/>
    <property type="project" value="UniProtKB-ARBA"/>
</dbReference>
<dbReference type="Proteomes" id="UP000229647">
    <property type="component" value="Unassembled WGS sequence"/>
</dbReference>
<evidence type="ECO:0000256" key="2">
    <source>
        <dbReference type="ARBA" id="ARBA00022475"/>
    </source>
</evidence>
<feature type="transmembrane region" description="Helical" evidence="8">
    <location>
        <begin position="254"/>
        <end position="269"/>
    </location>
</feature>
<comment type="caution">
    <text evidence="9">The sequence shown here is derived from an EMBL/GenBank/DDBJ whole genome shotgun (WGS) entry which is preliminary data.</text>
</comment>